<reference evidence="2" key="1">
    <citation type="submission" date="2016-03" db="EMBL/GenBank/DDBJ databases">
        <authorList>
            <person name="Ploux O."/>
        </authorList>
    </citation>
    <scope>NUCLEOTIDE SEQUENCE [LARGE SCALE GENOMIC DNA]</scope>
    <source>
        <strain evidence="2">UK7</strain>
    </source>
</reference>
<comment type="caution">
    <text evidence="1">The sequence shown here is derived from an EMBL/GenBank/DDBJ whole genome shotgun (WGS) entry which is preliminary data.</text>
</comment>
<protein>
    <submittedName>
        <fullName evidence="1">Uncharacterized protein</fullName>
    </submittedName>
</protein>
<proteinExistence type="predicted"/>
<evidence type="ECO:0000313" key="1">
    <source>
        <dbReference type="EMBL" id="CZS97707.1"/>
    </source>
</evidence>
<name>A0A1E1KI42_9HELO</name>
<gene>
    <name evidence="1" type="ORF">RCO7_00093</name>
</gene>
<sequence>MSNEAFVGPLPAPFESVLHFKDSKGYYQMAYIDRVTCVVHPDDPRLRDTQLPEPWEKLHHANENELTHFGNGDTGKATVLDPRLTANALRARGVELEIFELI</sequence>
<dbReference type="EMBL" id="FJUW01000013">
    <property type="protein sequence ID" value="CZS97707.1"/>
    <property type="molecule type" value="Genomic_DNA"/>
</dbReference>
<organism evidence="1 2">
    <name type="scientific">Rhynchosporium graminicola</name>
    <dbReference type="NCBI Taxonomy" id="2792576"/>
    <lineage>
        <taxon>Eukaryota</taxon>
        <taxon>Fungi</taxon>
        <taxon>Dikarya</taxon>
        <taxon>Ascomycota</taxon>
        <taxon>Pezizomycotina</taxon>
        <taxon>Leotiomycetes</taxon>
        <taxon>Helotiales</taxon>
        <taxon>Ploettnerulaceae</taxon>
        <taxon>Rhynchosporium</taxon>
    </lineage>
</organism>
<evidence type="ECO:0000313" key="2">
    <source>
        <dbReference type="Proteomes" id="UP000178129"/>
    </source>
</evidence>
<dbReference type="AlphaFoldDB" id="A0A1E1KI42"/>
<dbReference type="Proteomes" id="UP000178129">
    <property type="component" value="Unassembled WGS sequence"/>
</dbReference>
<keyword evidence="2" id="KW-1185">Reference proteome</keyword>
<dbReference type="InParanoid" id="A0A1E1KI42"/>
<accession>A0A1E1KI42</accession>